<protein>
    <submittedName>
        <fullName evidence="5">Ankyrin</fullName>
    </submittedName>
</protein>
<dbReference type="AlphaFoldDB" id="A0A319EB26"/>
<dbReference type="SMART" id="SM00248">
    <property type="entry name" value="ANK"/>
    <property type="match status" value="6"/>
</dbReference>
<keyword evidence="1" id="KW-0677">Repeat</keyword>
<dbReference type="PANTHER" id="PTHR24198">
    <property type="entry name" value="ANKYRIN REPEAT AND PROTEIN KINASE DOMAIN-CONTAINING PROTEIN"/>
    <property type="match status" value="1"/>
</dbReference>
<dbReference type="Pfam" id="PF12796">
    <property type="entry name" value="Ank_2"/>
    <property type="match status" value="1"/>
</dbReference>
<name>A0A319EB26_ASPSB</name>
<organism evidence="5 6">
    <name type="scientific">Aspergillus sclerotiicarbonarius (strain CBS 121057 / IBT 28362)</name>
    <dbReference type="NCBI Taxonomy" id="1448318"/>
    <lineage>
        <taxon>Eukaryota</taxon>
        <taxon>Fungi</taxon>
        <taxon>Dikarya</taxon>
        <taxon>Ascomycota</taxon>
        <taxon>Pezizomycotina</taxon>
        <taxon>Eurotiomycetes</taxon>
        <taxon>Eurotiomycetidae</taxon>
        <taxon>Eurotiales</taxon>
        <taxon>Aspergillaceae</taxon>
        <taxon>Aspergillus</taxon>
        <taxon>Aspergillus subgen. Circumdati</taxon>
    </lineage>
</organism>
<evidence type="ECO:0000256" key="4">
    <source>
        <dbReference type="SAM" id="Phobius"/>
    </source>
</evidence>
<dbReference type="InterPro" id="IPR002110">
    <property type="entry name" value="Ankyrin_rpt"/>
</dbReference>
<sequence>MVGHKKIRKMVEAGSLIRDEDDPGEVYLSKSQDQFKRAIADRFGLARDLDSCSKDAVGLTPLHYAARLLVDSGGLLKDIRSTRWTWDSLLNGLETHEMEVQDEDGRTALSHAAEVGNLHAVRKLLKAGIQPGKCDNNGRSPLSWAAQFGQYEVIRQLRNHQCFHDDKDNQGWTPLHYLLQSASSNYPPMNPTNSMFALIWKPGNALWNGSSPPSPLRLHAVERIQVPPDHMSASSLRERDSSGFTLLSRAVQLNNLHFARTLLAIKGIDVNRTDNDGKTPLWRAIEADNKGTAALLWDEDQVTFRLLAKNAHTAFTQLQWLIASGYPIDKEHHGDRQLVTHILLDIPDMKVAGYLMERVLFIERSKIVRASPPLDTTESSPNRALPCLVRADAHGLTPLVLAKERRVLPMVKLLLRHRAEVDPFEHKSDWFSLLCDNTDWEGQHEPDQIYPHMSVELILKRNNTHILEFHPEQDITPQGCLVKRRDVVQHMWLHNSNQNWIATLKPGLYYKTESYAYGHVHPDTVLSELTCLLSAVFPDPHEGFFKRHTPFHVDDITSHNCWCVSWTWPRFGEASGNERPVFYSSTLSLGQIPESDDRFLQQFISEISQEWSRICDGIETHMIDHCKGDEANASVVIDDLADDSRFLATIQKALQDQTKAIQKVIETYRRLDAATYSGVCLRDSEHDLRQFKASINERLDKQNELVRDLRQMEFARISVEEAVFMRRISLITSLFRMNVNVLQNNPYWRWYIVFGVASLLLTYVLWKISDRKITQEE</sequence>
<dbReference type="PROSITE" id="PS50297">
    <property type="entry name" value="ANK_REP_REGION"/>
    <property type="match status" value="1"/>
</dbReference>
<evidence type="ECO:0000313" key="6">
    <source>
        <dbReference type="Proteomes" id="UP000248423"/>
    </source>
</evidence>
<evidence type="ECO:0000313" key="5">
    <source>
        <dbReference type="EMBL" id="PYI07357.1"/>
    </source>
</evidence>
<feature type="repeat" description="ANK" evidence="3">
    <location>
        <begin position="104"/>
        <end position="136"/>
    </location>
</feature>
<dbReference type="PANTHER" id="PTHR24198:SF165">
    <property type="entry name" value="ANKYRIN REPEAT-CONTAINING PROTEIN-RELATED"/>
    <property type="match status" value="1"/>
</dbReference>
<keyword evidence="4" id="KW-0472">Membrane</keyword>
<dbReference type="OrthoDB" id="194358at2759"/>
<dbReference type="STRING" id="1448318.A0A319EB26"/>
<proteinExistence type="predicted"/>
<evidence type="ECO:0000256" key="1">
    <source>
        <dbReference type="ARBA" id="ARBA00022737"/>
    </source>
</evidence>
<dbReference type="Proteomes" id="UP000248423">
    <property type="component" value="Unassembled WGS sequence"/>
</dbReference>
<dbReference type="PROSITE" id="PS50088">
    <property type="entry name" value="ANK_REPEAT"/>
    <property type="match status" value="2"/>
</dbReference>
<dbReference type="InterPro" id="IPR036770">
    <property type="entry name" value="Ankyrin_rpt-contain_sf"/>
</dbReference>
<dbReference type="SUPFAM" id="SSF48403">
    <property type="entry name" value="Ankyrin repeat"/>
    <property type="match status" value="1"/>
</dbReference>
<dbReference type="Gene3D" id="1.25.40.20">
    <property type="entry name" value="Ankyrin repeat-containing domain"/>
    <property type="match status" value="2"/>
</dbReference>
<keyword evidence="4" id="KW-1133">Transmembrane helix</keyword>
<dbReference type="VEuPathDB" id="FungiDB:BO78DRAFT_460534"/>
<gene>
    <name evidence="5" type="ORF">BO78DRAFT_460534</name>
</gene>
<keyword evidence="6" id="KW-1185">Reference proteome</keyword>
<reference evidence="5 6" key="1">
    <citation type="submission" date="2018-02" db="EMBL/GenBank/DDBJ databases">
        <title>The genomes of Aspergillus section Nigri reveals drivers in fungal speciation.</title>
        <authorList>
            <consortium name="DOE Joint Genome Institute"/>
            <person name="Vesth T.C."/>
            <person name="Nybo J."/>
            <person name="Theobald S."/>
            <person name="Brandl J."/>
            <person name="Frisvad J.C."/>
            <person name="Nielsen K.F."/>
            <person name="Lyhne E.K."/>
            <person name="Kogle M.E."/>
            <person name="Kuo A."/>
            <person name="Riley R."/>
            <person name="Clum A."/>
            <person name="Nolan M."/>
            <person name="Lipzen A."/>
            <person name="Salamov A."/>
            <person name="Henrissat B."/>
            <person name="Wiebenga A."/>
            <person name="De vries R.P."/>
            <person name="Grigoriev I.V."/>
            <person name="Mortensen U.H."/>
            <person name="Andersen M.R."/>
            <person name="Baker S.E."/>
        </authorList>
    </citation>
    <scope>NUCLEOTIDE SEQUENCE [LARGE SCALE GENOMIC DNA]</scope>
    <source>
        <strain evidence="5 6">CBS 121057</strain>
    </source>
</reference>
<dbReference type="EMBL" id="KZ826342">
    <property type="protein sequence ID" value="PYI07357.1"/>
    <property type="molecule type" value="Genomic_DNA"/>
</dbReference>
<accession>A0A319EB26</accession>
<feature type="transmembrane region" description="Helical" evidence="4">
    <location>
        <begin position="747"/>
        <end position="766"/>
    </location>
</feature>
<evidence type="ECO:0000256" key="3">
    <source>
        <dbReference type="PROSITE-ProRule" id="PRU00023"/>
    </source>
</evidence>
<keyword evidence="2 3" id="KW-0040">ANK repeat</keyword>
<keyword evidence="4" id="KW-0812">Transmembrane</keyword>
<feature type="repeat" description="ANK" evidence="3">
    <location>
        <begin position="394"/>
        <end position="426"/>
    </location>
</feature>
<evidence type="ECO:0000256" key="2">
    <source>
        <dbReference type="ARBA" id="ARBA00023043"/>
    </source>
</evidence>